<dbReference type="EMBL" id="CADCUA010000505">
    <property type="protein sequence ID" value="CAA9339972.1"/>
    <property type="molecule type" value="Genomic_DNA"/>
</dbReference>
<accession>A0A6J4LR52</accession>
<dbReference type="AlphaFoldDB" id="A0A6J4LR52"/>
<reference evidence="3" key="1">
    <citation type="submission" date="2020-02" db="EMBL/GenBank/DDBJ databases">
        <authorList>
            <person name="Meier V. D."/>
        </authorList>
    </citation>
    <scope>NUCLEOTIDE SEQUENCE</scope>
    <source>
        <strain evidence="3">AVDCRST_MAG71</strain>
    </source>
</reference>
<evidence type="ECO:0000313" key="3">
    <source>
        <dbReference type="EMBL" id="CAA9339972.1"/>
    </source>
</evidence>
<sequence length="88" mass="9477">MLIRTSLCLMFACATTVATARDVKYGSAAEEKCADSATVAAQSDERARVRNGAMRAPARPAKSRSSLQGDAGSRPSLRWHSFLPGMFR</sequence>
<feature type="chain" id="PRO_5026867366" description="Secreted protein" evidence="2">
    <location>
        <begin position="21"/>
        <end position="88"/>
    </location>
</feature>
<evidence type="ECO:0000256" key="1">
    <source>
        <dbReference type="SAM" id="MobiDB-lite"/>
    </source>
</evidence>
<protein>
    <recommendedName>
        <fullName evidence="4">Secreted protein</fullName>
    </recommendedName>
</protein>
<proteinExistence type="predicted"/>
<feature type="region of interest" description="Disordered" evidence="1">
    <location>
        <begin position="36"/>
        <end position="88"/>
    </location>
</feature>
<organism evidence="3">
    <name type="scientific">uncultured Lysobacter sp</name>
    <dbReference type="NCBI Taxonomy" id="271060"/>
    <lineage>
        <taxon>Bacteria</taxon>
        <taxon>Pseudomonadati</taxon>
        <taxon>Pseudomonadota</taxon>
        <taxon>Gammaproteobacteria</taxon>
        <taxon>Lysobacterales</taxon>
        <taxon>Lysobacteraceae</taxon>
        <taxon>Lysobacter</taxon>
        <taxon>environmental samples</taxon>
    </lineage>
</organism>
<gene>
    <name evidence="3" type="ORF">AVDCRST_MAG71-2167</name>
</gene>
<evidence type="ECO:0008006" key="4">
    <source>
        <dbReference type="Google" id="ProtNLM"/>
    </source>
</evidence>
<feature type="signal peptide" evidence="2">
    <location>
        <begin position="1"/>
        <end position="20"/>
    </location>
</feature>
<name>A0A6J4LR52_9GAMM</name>
<evidence type="ECO:0000256" key="2">
    <source>
        <dbReference type="SAM" id="SignalP"/>
    </source>
</evidence>
<keyword evidence="2" id="KW-0732">Signal</keyword>